<feature type="compositionally biased region" description="Low complexity" evidence="1">
    <location>
        <begin position="16"/>
        <end position="33"/>
    </location>
</feature>
<evidence type="ECO:0000313" key="3">
    <source>
        <dbReference type="Proteomes" id="UP000288805"/>
    </source>
</evidence>
<evidence type="ECO:0000256" key="1">
    <source>
        <dbReference type="SAM" id="MobiDB-lite"/>
    </source>
</evidence>
<name>A0A438F3D4_VITVI</name>
<organism evidence="2 3">
    <name type="scientific">Vitis vinifera</name>
    <name type="common">Grape</name>
    <dbReference type="NCBI Taxonomy" id="29760"/>
    <lineage>
        <taxon>Eukaryota</taxon>
        <taxon>Viridiplantae</taxon>
        <taxon>Streptophyta</taxon>
        <taxon>Embryophyta</taxon>
        <taxon>Tracheophyta</taxon>
        <taxon>Spermatophyta</taxon>
        <taxon>Magnoliopsida</taxon>
        <taxon>eudicotyledons</taxon>
        <taxon>Gunneridae</taxon>
        <taxon>Pentapetalae</taxon>
        <taxon>rosids</taxon>
        <taxon>Vitales</taxon>
        <taxon>Vitaceae</taxon>
        <taxon>Viteae</taxon>
        <taxon>Vitis</taxon>
    </lineage>
</organism>
<proteinExistence type="predicted"/>
<reference evidence="2 3" key="1">
    <citation type="journal article" date="2018" name="PLoS Genet.">
        <title>Population sequencing reveals clonal diversity and ancestral inbreeding in the grapevine cultivar Chardonnay.</title>
        <authorList>
            <person name="Roach M.J."/>
            <person name="Johnson D.L."/>
            <person name="Bohlmann J."/>
            <person name="van Vuuren H.J."/>
            <person name="Jones S.J."/>
            <person name="Pretorius I.S."/>
            <person name="Schmidt S.A."/>
            <person name="Borneman A.R."/>
        </authorList>
    </citation>
    <scope>NUCLEOTIDE SEQUENCE [LARGE SCALE GENOMIC DNA]</scope>
    <source>
        <strain evidence="3">cv. Chardonnay</strain>
        <tissue evidence="2">Leaf</tissue>
    </source>
</reference>
<feature type="region of interest" description="Disordered" evidence="1">
    <location>
        <begin position="1"/>
        <end position="107"/>
    </location>
</feature>
<protein>
    <submittedName>
        <fullName evidence="2">Uncharacterized protein</fullName>
    </submittedName>
</protein>
<comment type="caution">
    <text evidence="2">The sequence shown here is derived from an EMBL/GenBank/DDBJ whole genome shotgun (WGS) entry which is preliminary data.</text>
</comment>
<dbReference type="EMBL" id="QGNW01001126">
    <property type="protein sequence ID" value="RVW54530.1"/>
    <property type="molecule type" value="Genomic_DNA"/>
</dbReference>
<gene>
    <name evidence="2" type="ORF">CK203_071445</name>
</gene>
<feature type="compositionally biased region" description="Acidic residues" evidence="1">
    <location>
        <begin position="79"/>
        <end position="98"/>
    </location>
</feature>
<dbReference type="Proteomes" id="UP000288805">
    <property type="component" value="Unassembled WGS sequence"/>
</dbReference>
<accession>A0A438F3D4</accession>
<evidence type="ECO:0000313" key="2">
    <source>
        <dbReference type="EMBL" id="RVW54530.1"/>
    </source>
</evidence>
<dbReference type="AlphaFoldDB" id="A0A438F3D4"/>
<sequence>MESKAFVPLSGTEMTSQPSNSSGSFSSPPIRASPSYGFDTETVRKKDVLEINGKSSSSTSSSSGASSDGESENGGFVSGEEDFETASEPIMEDPDEEIVEKGIGGKY</sequence>
<feature type="compositionally biased region" description="Low complexity" evidence="1">
    <location>
        <begin position="53"/>
        <end position="68"/>
    </location>
</feature>